<dbReference type="InterPro" id="IPR004358">
    <property type="entry name" value="Sig_transdc_His_kin-like_C"/>
</dbReference>
<keyword evidence="11" id="KW-0408">Iron</keyword>
<comment type="subcellular location">
    <subcellularLocation>
        <location evidence="3">Cytoplasm</location>
    </subcellularLocation>
</comment>
<evidence type="ECO:0000256" key="11">
    <source>
        <dbReference type="ARBA" id="ARBA00023004"/>
    </source>
</evidence>
<accession>A0ABT0FQH6</accession>
<evidence type="ECO:0000256" key="2">
    <source>
        <dbReference type="ARBA" id="ARBA00001966"/>
    </source>
</evidence>
<keyword evidence="9" id="KW-0479">Metal-binding</keyword>
<dbReference type="InterPro" id="IPR036890">
    <property type="entry name" value="HATPase_C_sf"/>
</dbReference>
<evidence type="ECO:0000256" key="14">
    <source>
        <dbReference type="ARBA" id="ARBA00024827"/>
    </source>
</evidence>
<dbReference type="InterPro" id="IPR050482">
    <property type="entry name" value="Sensor_HK_TwoCompSys"/>
</dbReference>
<dbReference type="Gene3D" id="3.30.565.10">
    <property type="entry name" value="Histidine kinase-like ATPase, C-terminal domain"/>
    <property type="match status" value="1"/>
</dbReference>
<dbReference type="Pfam" id="PF07730">
    <property type="entry name" value="HisKA_3"/>
    <property type="match status" value="1"/>
</dbReference>
<dbReference type="PANTHER" id="PTHR24421:SF61">
    <property type="entry name" value="OXYGEN SENSOR HISTIDINE KINASE NREB"/>
    <property type="match status" value="1"/>
</dbReference>
<keyword evidence="13" id="KW-0411">Iron-sulfur</keyword>
<dbReference type="CDD" id="cd16917">
    <property type="entry name" value="HATPase_UhpB-NarQ-NarX-like"/>
    <property type="match status" value="1"/>
</dbReference>
<comment type="catalytic activity">
    <reaction evidence="1">
        <text>ATP + protein L-histidine = ADP + protein N-phospho-L-histidine.</text>
        <dbReference type="EC" id="2.7.13.3"/>
    </reaction>
</comment>
<dbReference type="Gene3D" id="1.20.5.1930">
    <property type="match status" value="1"/>
</dbReference>
<comment type="cofactor">
    <cofactor evidence="2">
        <name>[4Fe-4S] cluster</name>
        <dbReference type="ChEBI" id="CHEBI:49883"/>
    </cofactor>
</comment>
<dbReference type="InterPro" id="IPR005467">
    <property type="entry name" value="His_kinase_dom"/>
</dbReference>
<keyword evidence="10 17" id="KW-0418">Kinase</keyword>
<dbReference type="SMART" id="SM00387">
    <property type="entry name" value="HATPase_c"/>
    <property type="match status" value="1"/>
</dbReference>
<comment type="function">
    <text evidence="14">Member of the two-component regulatory system NreB/NreC involved in the control of dissimilatory nitrate/nitrite reduction in response to oxygen. NreB functions as a direct oxygen sensor histidine kinase which is autophosphorylated, in the absence of oxygen, probably at the conserved histidine residue, and transfers its phosphate group probably to a conserved aspartate residue of NreC. NreB/NreC activates the expression of the nitrate (narGHJI) and nitrite (nir) reductase operons, as well as the putative nitrate transporter gene narT.</text>
</comment>
<reference evidence="17 18" key="1">
    <citation type="submission" date="2022-04" db="EMBL/GenBank/DDBJ databases">
        <title>Genome draft of Actinomadura sp. ATCC 31491.</title>
        <authorList>
            <person name="Shi X."/>
            <person name="Du Y."/>
        </authorList>
    </citation>
    <scope>NUCLEOTIDE SEQUENCE [LARGE SCALE GENOMIC DNA]</scope>
    <source>
        <strain evidence="17 18">ATCC 31491</strain>
    </source>
</reference>
<dbReference type="EMBL" id="JAKRKC020000001">
    <property type="protein sequence ID" value="MCK2214587.1"/>
    <property type="molecule type" value="Genomic_DNA"/>
</dbReference>
<feature type="domain" description="Histidine kinase" evidence="16">
    <location>
        <begin position="182"/>
        <end position="375"/>
    </location>
</feature>
<dbReference type="Pfam" id="PF13185">
    <property type="entry name" value="GAF_2"/>
    <property type="match status" value="1"/>
</dbReference>
<name>A0ABT0FQH6_9ACTN</name>
<evidence type="ECO:0000256" key="7">
    <source>
        <dbReference type="ARBA" id="ARBA00022490"/>
    </source>
</evidence>
<dbReference type="SUPFAM" id="SSF55781">
    <property type="entry name" value="GAF domain-like"/>
    <property type="match status" value="1"/>
</dbReference>
<organism evidence="17 18">
    <name type="scientific">Actinomadura luzonensis</name>
    <dbReference type="NCBI Taxonomy" id="2805427"/>
    <lineage>
        <taxon>Bacteria</taxon>
        <taxon>Bacillati</taxon>
        <taxon>Actinomycetota</taxon>
        <taxon>Actinomycetes</taxon>
        <taxon>Streptosporangiales</taxon>
        <taxon>Thermomonosporaceae</taxon>
        <taxon>Actinomadura</taxon>
    </lineage>
</organism>
<sequence>MTADRDEILQAVSSAVLAVTRHLSVREVLQVIVRSAQRLLDCRYAALGVPDEDGSFAEFVAEGLTDKQWDAIGPLPRQHGMLGAMLRDGAPVRLPDLRADPRFEWWPKAHPVMKDFLGVPIRDGEQVLGIIFLANKRTPGTGFTQADQELLTLFAAHAAIALTNARLYESGRELAMLEERNRMARELHDAVTQKLFSLRLSAQAAGTMLAKGPDSAGQVAAELERVQRLAGEALAELRAVIVELRPAELDRHGLAETLRKHVRLLDRLHPPALSFECGELPPLKAAVEVAVLRVAQEALHNALRHSGAATVGVRLAFEDDTLRLTVRDDGGGFEEGESRGLGLVSMRDRAEAVGGVLSVESAPGRGTTVRVEVGG</sequence>
<dbReference type="Pfam" id="PF02518">
    <property type="entry name" value="HATPase_c"/>
    <property type="match status" value="1"/>
</dbReference>
<evidence type="ECO:0000313" key="17">
    <source>
        <dbReference type="EMBL" id="MCK2214587.1"/>
    </source>
</evidence>
<evidence type="ECO:0000256" key="6">
    <source>
        <dbReference type="ARBA" id="ARBA00022485"/>
    </source>
</evidence>
<evidence type="ECO:0000259" key="16">
    <source>
        <dbReference type="PROSITE" id="PS50109"/>
    </source>
</evidence>
<dbReference type="PROSITE" id="PS50109">
    <property type="entry name" value="HIS_KIN"/>
    <property type="match status" value="1"/>
</dbReference>
<gene>
    <name evidence="17" type="ORF">MF672_012410</name>
</gene>
<proteinExistence type="predicted"/>
<dbReference type="GO" id="GO:0016301">
    <property type="term" value="F:kinase activity"/>
    <property type="evidence" value="ECO:0007669"/>
    <property type="project" value="UniProtKB-KW"/>
</dbReference>
<evidence type="ECO:0000256" key="4">
    <source>
        <dbReference type="ARBA" id="ARBA00012438"/>
    </source>
</evidence>
<evidence type="ECO:0000256" key="8">
    <source>
        <dbReference type="ARBA" id="ARBA00022679"/>
    </source>
</evidence>
<dbReference type="RefSeq" id="WP_242374174.1">
    <property type="nucleotide sequence ID" value="NZ_JAKRKC020000001.1"/>
</dbReference>
<dbReference type="Proteomes" id="UP001317259">
    <property type="component" value="Unassembled WGS sequence"/>
</dbReference>
<dbReference type="PRINTS" id="PR00344">
    <property type="entry name" value="BCTRLSENSOR"/>
</dbReference>
<evidence type="ECO:0000256" key="5">
    <source>
        <dbReference type="ARBA" id="ARBA00017322"/>
    </source>
</evidence>
<dbReference type="InterPro" id="IPR029016">
    <property type="entry name" value="GAF-like_dom_sf"/>
</dbReference>
<evidence type="ECO:0000313" key="18">
    <source>
        <dbReference type="Proteomes" id="UP001317259"/>
    </source>
</evidence>
<dbReference type="Gene3D" id="3.30.450.40">
    <property type="match status" value="1"/>
</dbReference>
<keyword evidence="12" id="KW-0902">Two-component regulatory system</keyword>
<protein>
    <recommendedName>
        <fullName evidence="5">Oxygen sensor histidine kinase NreB</fullName>
        <ecNumber evidence="4">2.7.13.3</ecNumber>
    </recommendedName>
    <alternativeName>
        <fullName evidence="15">Nitrogen regulation protein B</fullName>
    </alternativeName>
</protein>
<dbReference type="SMART" id="SM00065">
    <property type="entry name" value="GAF"/>
    <property type="match status" value="1"/>
</dbReference>
<evidence type="ECO:0000256" key="12">
    <source>
        <dbReference type="ARBA" id="ARBA00023012"/>
    </source>
</evidence>
<dbReference type="EC" id="2.7.13.3" evidence="4"/>
<evidence type="ECO:0000256" key="1">
    <source>
        <dbReference type="ARBA" id="ARBA00000085"/>
    </source>
</evidence>
<keyword evidence="8" id="KW-0808">Transferase</keyword>
<keyword evidence="18" id="KW-1185">Reference proteome</keyword>
<evidence type="ECO:0000256" key="15">
    <source>
        <dbReference type="ARBA" id="ARBA00030800"/>
    </source>
</evidence>
<dbReference type="SUPFAM" id="SSF55874">
    <property type="entry name" value="ATPase domain of HSP90 chaperone/DNA topoisomerase II/histidine kinase"/>
    <property type="match status" value="1"/>
</dbReference>
<evidence type="ECO:0000256" key="9">
    <source>
        <dbReference type="ARBA" id="ARBA00022723"/>
    </source>
</evidence>
<keyword evidence="7" id="KW-0963">Cytoplasm</keyword>
<comment type="caution">
    <text evidence="17">The sequence shown here is derived from an EMBL/GenBank/DDBJ whole genome shotgun (WGS) entry which is preliminary data.</text>
</comment>
<evidence type="ECO:0000256" key="13">
    <source>
        <dbReference type="ARBA" id="ARBA00023014"/>
    </source>
</evidence>
<dbReference type="PANTHER" id="PTHR24421">
    <property type="entry name" value="NITRATE/NITRITE SENSOR PROTEIN NARX-RELATED"/>
    <property type="match status" value="1"/>
</dbReference>
<keyword evidence="6" id="KW-0004">4Fe-4S</keyword>
<evidence type="ECO:0000256" key="10">
    <source>
        <dbReference type="ARBA" id="ARBA00022777"/>
    </source>
</evidence>
<dbReference type="InterPro" id="IPR003594">
    <property type="entry name" value="HATPase_dom"/>
</dbReference>
<evidence type="ECO:0000256" key="3">
    <source>
        <dbReference type="ARBA" id="ARBA00004496"/>
    </source>
</evidence>
<dbReference type="InterPro" id="IPR003018">
    <property type="entry name" value="GAF"/>
</dbReference>
<dbReference type="InterPro" id="IPR011712">
    <property type="entry name" value="Sig_transdc_His_kin_sub3_dim/P"/>
</dbReference>